<organism evidence="3 4">
    <name type="scientific">Yasminevirus sp. GU-2018</name>
    <dbReference type="NCBI Taxonomy" id="2420051"/>
    <lineage>
        <taxon>Viruses</taxon>
        <taxon>Varidnaviria</taxon>
        <taxon>Bamfordvirae</taxon>
        <taxon>Nucleocytoviricota</taxon>
        <taxon>Megaviricetes</taxon>
        <taxon>Imitervirales</taxon>
        <taxon>Mimiviridae</taxon>
        <taxon>Klosneuvirinae</taxon>
        <taxon>Yasminevirus</taxon>
        <taxon>Yasminevirus saudimassiliense</taxon>
    </lineage>
</organism>
<evidence type="ECO:0000256" key="1">
    <source>
        <dbReference type="ARBA" id="ARBA00010926"/>
    </source>
</evidence>
<dbReference type="PANTHER" id="PTHR10343">
    <property type="entry name" value="5'-AMP-ACTIVATED PROTEIN KINASE , BETA SUBUNIT"/>
    <property type="match status" value="1"/>
</dbReference>
<protein>
    <recommendedName>
        <fullName evidence="2">AMP-activated protein kinase glycogen-binding domain-containing protein</fullName>
    </recommendedName>
</protein>
<dbReference type="Pfam" id="PF16561">
    <property type="entry name" value="AMPK1_CBM"/>
    <property type="match status" value="1"/>
</dbReference>
<dbReference type="InterPro" id="IPR014756">
    <property type="entry name" value="Ig_E-set"/>
</dbReference>
<dbReference type="Proteomes" id="UP000594342">
    <property type="component" value="Unassembled WGS sequence"/>
</dbReference>
<evidence type="ECO:0000313" key="3">
    <source>
        <dbReference type="EMBL" id="VBB18145.1"/>
    </source>
</evidence>
<accession>A0A5K0U8M8</accession>
<reference evidence="3 4" key="1">
    <citation type="submission" date="2018-10" db="EMBL/GenBank/DDBJ databases">
        <authorList>
            <consortium name="IHU Genomes"/>
        </authorList>
    </citation>
    <scope>NUCLEOTIDE SEQUENCE [LARGE SCALE GENOMIC DNA]</scope>
    <source>
        <strain evidence="3 4">A1</strain>
    </source>
</reference>
<name>A0A5K0U8M8_9VIRU</name>
<dbReference type="InterPro" id="IPR013783">
    <property type="entry name" value="Ig-like_fold"/>
</dbReference>
<comment type="caution">
    <text evidence="3">The sequence shown here is derived from an EMBL/GenBank/DDBJ whole genome shotgun (WGS) entry which is preliminary data.</text>
</comment>
<comment type="similarity">
    <text evidence="1">Belongs to the 5'-AMP-activated protein kinase beta subunit family.</text>
</comment>
<keyword evidence="4" id="KW-1185">Reference proteome</keyword>
<dbReference type="Gene3D" id="2.60.40.10">
    <property type="entry name" value="Immunoglobulins"/>
    <property type="match status" value="1"/>
</dbReference>
<proteinExistence type="inferred from homology"/>
<gene>
    <name evidence="3" type="ORF">YASMINEVIRUS_608</name>
</gene>
<sequence>MTKIRFEWPYGGNAVFLSGSFNRWTKYRMTKENSVYVIDVHLNSNKTYYYKFIVDGVWMYDIMKPNCNDGFNSFNNVITVRHEHSENTLSDISSDGTSDDAFVDSTKGSMEGLIEDDDMIKINHINHGDIDGCVEDSVDKTLDNGGNPDSNISPLTTIYSVNGSMHMTRSELNKILEDVDKIQQRNKIIHLNNTLAETADIDLWEIRRRLFTTQILSDVPTKLESMDKTVHIYGSSYNPKKRIEEEPDVSVVVTDVINQTNFRTLKEIRPLFCLCRDQSLNETSLPFVKRIENEDFVLNWGSEEKKNIRWSDRSKTIITSRDHASLKEQPHLTSVAYFNKLAPSSFLRRDGVAMQK</sequence>
<dbReference type="EMBL" id="UPSH01000001">
    <property type="protein sequence ID" value="VBB18145.1"/>
    <property type="molecule type" value="Genomic_DNA"/>
</dbReference>
<evidence type="ECO:0000259" key="2">
    <source>
        <dbReference type="Pfam" id="PF16561"/>
    </source>
</evidence>
<dbReference type="SUPFAM" id="SSF81296">
    <property type="entry name" value="E set domains"/>
    <property type="match status" value="1"/>
</dbReference>
<feature type="domain" description="AMP-activated protein kinase glycogen-binding" evidence="2">
    <location>
        <begin position="4"/>
        <end position="83"/>
    </location>
</feature>
<evidence type="ECO:0000313" key="4">
    <source>
        <dbReference type="Proteomes" id="UP000594342"/>
    </source>
</evidence>
<dbReference type="PANTHER" id="PTHR10343:SF84">
    <property type="entry name" value="5'-AMP-ACTIVATED PROTEIN KINASE SUBUNIT BETA-1"/>
    <property type="match status" value="1"/>
</dbReference>
<dbReference type="InterPro" id="IPR050827">
    <property type="entry name" value="CRP1_MDG1_kinase"/>
</dbReference>
<dbReference type="CDD" id="cd02859">
    <property type="entry name" value="E_set_AMPKbeta_like_N"/>
    <property type="match status" value="1"/>
</dbReference>
<dbReference type="InterPro" id="IPR032640">
    <property type="entry name" value="AMPK1_CBM"/>
</dbReference>